<gene>
    <name evidence="1" type="ORF">OMAG_001948</name>
</gene>
<accession>A0A0F0CRR2</accession>
<keyword evidence="2" id="KW-1185">Reference proteome</keyword>
<name>A0A0F0CRR2_9BACT</name>
<dbReference type="AlphaFoldDB" id="A0A0F0CRR2"/>
<organism evidence="1 2">
    <name type="scientific">Candidatus Omnitrophus magneticus</name>
    <dbReference type="NCBI Taxonomy" id="1609969"/>
    <lineage>
        <taxon>Bacteria</taxon>
        <taxon>Pseudomonadati</taxon>
        <taxon>Candidatus Omnitrophota</taxon>
        <taxon>Candidatus Omnitrophus</taxon>
    </lineage>
</organism>
<sequence length="63" mass="7225">TDIGYFTRIDDFAMDISDLFNVITGLSQPARRNKIVASPNYMRKSFSDLKDKENKISPKTIQI</sequence>
<evidence type="ECO:0000313" key="1">
    <source>
        <dbReference type="EMBL" id="KJJ84181.1"/>
    </source>
</evidence>
<protein>
    <submittedName>
        <fullName evidence="1">Polyphosphate kinase</fullName>
        <ecNumber evidence="1">2.7.4.1</ecNumber>
    </submittedName>
</protein>
<feature type="non-terminal residue" evidence="1">
    <location>
        <position position="1"/>
    </location>
</feature>
<evidence type="ECO:0000313" key="2">
    <source>
        <dbReference type="Proteomes" id="UP000033428"/>
    </source>
</evidence>
<comment type="caution">
    <text evidence="1">The sequence shown here is derived from an EMBL/GenBank/DDBJ whole genome shotgun (WGS) entry which is preliminary data.</text>
</comment>
<reference evidence="1 2" key="1">
    <citation type="submission" date="2015-02" db="EMBL/GenBank/DDBJ databases">
        <title>Single-cell genomics of uncultivated deep-branching MTB reveals a conserved set of magnetosome genes.</title>
        <authorList>
            <person name="Kolinko S."/>
            <person name="Richter M."/>
            <person name="Glockner F.O."/>
            <person name="Brachmann A."/>
            <person name="Schuler D."/>
        </authorList>
    </citation>
    <scope>NUCLEOTIDE SEQUENCE [LARGE SCALE GENOMIC DNA]</scope>
    <source>
        <strain evidence="1">SKK-01</strain>
    </source>
</reference>
<proteinExistence type="predicted"/>
<dbReference type="GO" id="GO:0008976">
    <property type="term" value="F:polyphosphate kinase activity"/>
    <property type="evidence" value="ECO:0007669"/>
    <property type="project" value="UniProtKB-EC"/>
</dbReference>
<dbReference type="EC" id="2.7.4.1" evidence="1"/>
<dbReference type="EMBL" id="JYNY01000393">
    <property type="protein sequence ID" value="KJJ84181.1"/>
    <property type="molecule type" value="Genomic_DNA"/>
</dbReference>
<keyword evidence="1" id="KW-0808">Transferase</keyword>
<keyword evidence="1" id="KW-0418">Kinase</keyword>
<dbReference type="Proteomes" id="UP000033428">
    <property type="component" value="Unassembled WGS sequence"/>
</dbReference>